<feature type="signal peptide" evidence="1">
    <location>
        <begin position="1"/>
        <end position="20"/>
    </location>
</feature>
<feature type="chain" id="PRO_5037286021" evidence="1">
    <location>
        <begin position="21"/>
        <end position="363"/>
    </location>
</feature>
<sequence length="363" mass="40891">MVLASLVVLLCAALSGPGHAAGWDIGARLQSAGGWDSNPNEATAEHDGGGFFRAQGELGFARPFATPFARRAELSIRGFDERYMELPVEHRAQLELRLRLDQSIGRRGGAGRLELSTRHRSYPDTTQRNFSRDRIRWDGRFRLGPRGTLRPSLVYDQLDLNGSEADDRKSFEVGMAYDWRLRPEWIVFGGLDLGGIAYSRPSIQRIPTDGQPVEYGSDQSDAVRRVRVGVRRLGKTVAQVEYGYLSQSSNSLGASFGSHQLQWIISRSLVGQIRGQFFGSIEARRYRDDELDDIEILLPGEELEARDDNNLVALQVARSVGDRLELHVRQTWFRNETIRIGTYYRKAVWSAGLTWQFGRLSGF</sequence>
<dbReference type="EMBL" id="JAGQHS010000014">
    <property type="protein sequence ID" value="MCA9754998.1"/>
    <property type="molecule type" value="Genomic_DNA"/>
</dbReference>
<organism evidence="2 3">
    <name type="scientific">Eiseniibacteriota bacterium</name>
    <dbReference type="NCBI Taxonomy" id="2212470"/>
    <lineage>
        <taxon>Bacteria</taxon>
        <taxon>Candidatus Eiseniibacteriota</taxon>
    </lineage>
</organism>
<comment type="caution">
    <text evidence="2">The sequence shown here is derived from an EMBL/GenBank/DDBJ whole genome shotgun (WGS) entry which is preliminary data.</text>
</comment>
<name>A0A956NBP8_UNCEI</name>
<accession>A0A956NBP8</accession>
<reference evidence="2" key="2">
    <citation type="journal article" date="2021" name="Microbiome">
        <title>Successional dynamics and alternative stable states in a saline activated sludge microbial community over 9 years.</title>
        <authorList>
            <person name="Wang Y."/>
            <person name="Ye J."/>
            <person name="Ju F."/>
            <person name="Liu L."/>
            <person name="Boyd J.A."/>
            <person name="Deng Y."/>
            <person name="Parks D.H."/>
            <person name="Jiang X."/>
            <person name="Yin X."/>
            <person name="Woodcroft B.J."/>
            <person name="Tyson G.W."/>
            <person name="Hugenholtz P."/>
            <person name="Polz M.F."/>
            <person name="Zhang T."/>
        </authorList>
    </citation>
    <scope>NUCLEOTIDE SEQUENCE</scope>
    <source>
        <strain evidence="2">HKST-UBA02</strain>
    </source>
</reference>
<gene>
    <name evidence="2" type="ORF">KDA27_04280</name>
</gene>
<keyword evidence="1" id="KW-0732">Signal</keyword>
<evidence type="ECO:0000313" key="2">
    <source>
        <dbReference type="EMBL" id="MCA9754998.1"/>
    </source>
</evidence>
<dbReference type="Proteomes" id="UP000739538">
    <property type="component" value="Unassembled WGS sequence"/>
</dbReference>
<protein>
    <submittedName>
        <fullName evidence="2">Uncharacterized protein</fullName>
    </submittedName>
</protein>
<proteinExistence type="predicted"/>
<evidence type="ECO:0000313" key="3">
    <source>
        <dbReference type="Proteomes" id="UP000739538"/>
    </source>
</evidence>
<evidence type="ECO:0000256" key="1">
    <source>
        <dbReference type="SAM" id="SignalP"/>
    </source>
</evidence>
<dbReference type="AlphaFoldDB" id="A0A956NBP8"/>
<reference evidence="2" key="1">
    <citation type="submission" date="2020-04" db="EMBL/GenBank/DDBJ databases">
        <authorList>
            <person name="Zhang T."/>
        </authorList>
    </citation>
    <scope>NUCLEOTIDE SEQUENCE</scope>
    <source>
        <strain evidence="2">HKST-UBA02</strain>
    </source>
</reference>